<evidence type="ECO:0000313" key="5">
    <source>
        <dbReference type="EMBL" id="KCZ99121.1"/>
    </source>
</evidence>
<keyword evidence="3" id="KW-0560">Oxidoreductase</keyword>
<dbReference type="InterPro" id="IPR051821">
    <property type="entry name" value="Asp/Asn_beta-hydroxylase"/>
</dbReference>
<keyword evidence="2" id="KW-0223">Dioxygenase</keyword>
<sequence length="386" mass="43021">MSEMTDINQLGATGMQALRAGDGNTAREKFEAIAAAGQADISVWIAIALSARIQADWQGVAGAADRALNLEPRNLRALILKGDALWNNGDKRGAASFYDLVGRLAPEGDGLPSEMAVELLRVRRLYESHKSELVHHIEARLSALFGHRDGLSARFRQSLDLLAERKQRYIQQPRAFYYPELPDIQFYEPSEFEWTDGLMAASGAIQREFEAARADISAFVPYIHTTGNKPVNKDNPLIDSQDWTALFIQKDGVVMDRGSERFANTLAALGGVPQEIIPGRGPSSLISRLAPKARIAAHVGFLNTRLTCHLPLEIPDDCGLRVGNETRAWRPDELLIFNDSIEHEAWNNSDRDRFVLIFQVWRPEISLEEQAWISGVLQEIDTYFAG</sequence>
<dbReference type="Gene3D" id="1.25.40.10">
    <property type="entry name" value="Tetratricopeptide repeat domain"/>
    <property type="match status" value="1"/>
</dbReference>
<dbReference type="AlphaFoldDB" id="A0A059G1C2"/>
<gene>
    <name evidence="5" type="ORF">HOC_20091</name>
</gene>
<dbReference type="PANTHER" id="PTHR46332:SF5">
    <property type="entry name" value="ASPARTATE BETA-HYDROXYLASE DOMAIN CONTAINING 2"/>
    <property type="match status" value="1"/>
</dbReference>
<evidence type="ECO:0000256" key="2">
    <source>
        <dbReference type="ARBA" id="ARBA00022964"/>
    </source>
</evidence>
<dbReference type="InterPro" id="IPR027443">
    <property type="entry name" value="IPNS-like_sf"/>
</dbReference>
<evidence type="ECO:0000313" key="6">
    <source>
        <dbReference type="Proteomes" id="UP000024942"/>
    </source>
</evidence>
<dbReference type="GO" id="GO:0051213">
    <property type="term" value="F:dioxygenase activity"/>
    <property type="evidence" value="ECO:0007669"/>
    <property type="project" value="UniProtKB-KW"/>
</dbReference>
<dbReference type="SUPFAM" id="SSF51197">
    <property type="entry name" value="Clavaminate synthase-like"/>
    <property type="match status" value="1"/>
</dbReference>
<dbReference type="Pfam" id="PF05118">
    <property type="entry name" value="Asp_Arg_Hydrox"/>
    <property type="match status" value="1"/>
</dbReference>
<keyword evidence="6" id="KW-1185">Reference proteome</keyword>
<reference evidence="5 6" key="1">
    <citation type="journal article" date="2014" name="Antonie Van Leeuwenhoek">
        <title>Hyphomonas beringensis sp. nov. and Hyphomonas chukchiensis sp. nov., isolated from surface seawater of the Bering Sea and Chukchi Sea.</title>
        <authorList>
            <person name="Li C."/>
            <person name="Lai Q."/>
            <person name="Li G."/>
            <person name="Dong C."/>
            <person name="Wang J."/>
            <person name="Liao Y."/>
            <person name="Shao Z."/>
        </authorList>
    </citation>
    <scope>NUCLEOTIDE SEQUENCE [LARGE SCALE GENOMIC DNA]</scope>
    <source>
        <strain evidence="5 6">SCH89</strain>
    </source>
</reference>
<evidence type="ECO:0000256" key="3">
    <source>
        <dbReference type="ARBA" id="ARBA00023002"/>
    </source>
</evidence>
<dbReference type="GO" id="GO:0016020">
    <property type="term" value="C:membrane"/>
    <property type="evidence" value="ECO:0007669"/>
    <property type="project" value="TreeGrafter"/>
</dbReference>
<protein>
    <submittedName>
        <fullName evidence="5">Aspartyl/asparaginyl beta-hydroxylase</fullName>
    </submittedName>
</protein>
<evidence type="ECO:0000259" key="4">
    <source>
        <dbReference type="Pfam" id="PF05118"/>
    </source>
</evidence>
<dbReference type="RefSeq" id="WP_051625163.1">
    <property type="nucleotide sequence ID" value="NZ_ARYL01000078.1"/>
</dbReference>
<name>A0A059G1C2_9PROT</name>
<dbReference type="PATRIC" id="fig|1280953.3.peg.3999"/>
<accession>A0A059G1C2</accession>
<dbReference type="PANTHER" id="PTHR46332">
    <property type="entry name" value="ASPARTATE BETA-HYDROXYLASE DOMAIN-CONTAINING PROTEIN 2"/>
    <property type="match status" value="1"/>
</dbReference>
<comment type="caution">
    <text evidence="5">The sequence shown here is derived from an EMBL/GenBank/DDBJ whole genome shotgun (WGS) entry which is preliminary data.</text>
</comment>
<comment type="similarity">
    <text evidence="1">Belongs to the aspartyl/asparaginyl beta-hydroxylase family.</text>
</comment>
<dbReference type="eggNOG" id="COG3555">
    <property type="taxonomic scope" value="Bacteria"/>
</dbReference>
<dbReference type="EMBL" id="ARYL01000078">
    <property type="protein sequence ID" value="KCZ99121.1"/>
    <property type="molecule type" value="Genomic_DNA"/>
</dbReference>
<evidence type="ECO:0000256" key="1">
    <source>
        <dbReference type="ARBA" id="ARBA00007730"/>
    </source>
</evidence>
<dbReference type="InterPro" id="IPR011990">
    <property type="entry name" value="TPR-like_helical_dom_sf"/>
</dbReference>
<organism evidence="5 6">
    <name type="scientific">Hyphomonas oceanitis SCH89</name>
    <dbReference type="NCBI Taxonomy" id="1280953"/>
    <lineage>
        <taxon>Bacteria</taxon>
        <taxon>Pseudomonadati</taxon>
        <taxon>Pseudomonadota</taxon>
        <taxon>Alphaproteobacteria</taxon>
        <taxon>Hyphomonadales</taxon>
        <taxon>Hyphomonadaceae</taxon>
        <taxon>Hyphomonas</taxon>
    </lineage>
</organism>
<feature type="domain" description="Aspartyl/asparaginy/proline hydroxylase" evidence="4">
    <location>
        <begin position="205"/>
        <end position="363"/>
    </location>
</feature>
<dbReference type="STRING" id="1280953.HOC_20091"/>
<dbReference type="InterPro" id="IPR007803">
    <property type="entry name" value="Asp/Arg/Pro-Hydrxlase"/>
</dbReference>
<proteinExistence type="inferred from homology"/>
<dbReference type="OrthoDB" id="21665at2"/>
<dbReference type="Proteomes" id="UP000024942">
    <property type="component" value="Unassembled WGS sequence"/>
</dbReference>
<dbReference type="SUPFAM" id="SSF48452">
    <property type="entry name" value="TPR-like"/>
    <property type="match status" value="1"/>
</dbReference>
<dbReference type="Gene3D" id="2.60.120.330">
    <property type="entry name" value="B-lactam Antibiotic, Isopenicillin N Synthase, Chain"/>
    <property type="match status" value="1"/>
</dbReference>